<accession>E6V5B0</accession>
<dbReference type="InterPro" id="IPR007711">
    <property type="entry name" value="HigB-1"/>
</dbReference>
<dbReference type="OrthoDB" id="9801102at2"/>
<dbReference type="HOGENOM" id="CLU_155111_1_1_4"/>
<evidence type="ECO:0000313" key="1">
    <source>
        <dbReference type="EMBL" id="ADU39364.1"/>
    </source>
</evidence>
<dbReference type="KEGG" id="vpe:Varpa_5208"/>
<dbReference type="Proteomes" id="UP000008917">
    <property type="component" value="Chromosome"/>
</dbReference>
<reference evidence="2" key="1">
    <citation type="submission" date="2010-12" db="EMBL/GenBank/DDBJ databases">
        <title>Complete sequence of Variovorax paradoxus EPS.</title>
        <authorList>
            <consortium name="US DOE Joint Genome Institute"/>
            <person name="Lucas S."/>
            <person name="Copeland A."/>
            <person name="Lapidus A."/>
            <person name="Cheng J.-F."/>
            <person name="Goodwin L."/>
            <person name="Pitluck S."/>
            <person name="Teshima H."/>
            <person name="Detter J.C."/>
            <person name="Han C."/>
            <person name="Tapia R."/>
            <person name="Land M."/>
            <person name="Hauser L."/>
            <person name="Kyrpides N."/>
            <person name="Ivanova N."/>
            <person name="Ovchinnikova G."/>
            <person name="Orwin P."/>
            <person name="Han J.-I.G."/>
            <person name="Woyke T."/>
        </authorList>
    </citation>
    <scope>NUCLEOTIDE SEQUENCE [LARGE SCALE GENOMIC DNA]</scope>
    <source>
        <strain evidence="2">EPS</strain>
    </source>
</reference>
<reference evidence="1 2" key="2">
    <citation type="journal article" date="2013" name="Genome Announc.">
        <title>Genome of the Root-Associated Plant Growth-Promoting Bacterium Variovorax paradoxus Strain EPS.</title>
        <authorList>
            <person name="Han J.I."/>
            <person name="Spain J.C."/>
            <person name="Leadbetter J.R."/>
            <person name="Ovchinnikova G."/>
            <person name="Goodwin L.A."/>
            <person name="Han C.S."/>
            <person name="Woyke T."/>
            <person name="Davenport K.W."/>
            <person name="Orwin P.M."/>
        </authorList>
    </citation>
    <scope>NUCLEOTIDE SEQUENCE [LARGE SCALE GENOMIC DNA]</scope>
    <source>
        <strain evidence="1 2">EPS</strain>
    </source>
</reference>
<dbReference type="SUPFAM" id="SSF143011">
    <property type="entry name" value="RelE-like"/>
    <property type="match status" value="1"/>
</dbReference>
<evidence type="ECO:0000313" key="2">
    <source>
        <dbReference type="Proteomes" id="UP000008917"/>
    </source>
</evidence>
<dbReference type="PANTHER" id="PTHR40266:SF2">
    <property type="entry name" value="TOXIN HIGB-1"/>
    <property type="match status" value="1"/>
</dbReference>
<proteinExistence type="predicted"/>
<dbReference type="EMBL" id="CP002417">
    <property type="protein sequence ID" value="ADU39364.1"/>
    <property type="molecule type" value="Genomic_DNA"/>
</dbReference>
<dbReference type="eggNOG" id="COG3549">
    <property type="taxonomic scope" value="Bacteria"/>
</dbReference>
<dbReference type="InterPro" id="IPR035093">
    <property type="entry name" value="RelE/ParE_toxin_dom_sf"/>
</dbReference>
<name>E6V5B0_VARPE</name>
<gene>
    <name evidence="1" type="ordered locus">Varpa_5208</name>
</gene>
<dbReference type="RefSeq" id="WP_013543569.1">
    <property type="nucleotide sequence ID" value="NC_014931.1"/>
</dbReference>
<dbReference type="Gene3D" id="3.30.2310.20">
    <property type="entry name" value="RelE-like"/>
    <property type="match status" value="1"/>
</dbReference>
<dbReference type="STRING" id="595537.Varpa_5208"/>
<dbReference type="AlphaFoldDB" id="E6V5B0"/>
<organism evidence="1 2">
    <name type="scientific">Variovorax paradoxus (strain EPS)</name>
    <dbReference type="NCBI Taxonomy" id="595537"/>
    <lineage>
        <taxon>Bacteria</taxon>
        <taxon>Pseudomonadati</taxon>
        <taxon>Pseudomonadota</taxon>
        <taxon>Betaproteobacteria</taxon>
        <taxon>Burkholderiales</taxon>
        <taxon>Comamonadaceae</taxon>
        <taxon>Variovorax</taxon>
    </lineage>
</organism>
<protein>
    <submittedName>
        <fullName evidence="1">Plasmid maintenance system killer</fullName>
    </submittedName>
</protein>
<sequence length="89" mass="10271">MAIQSFSCPDTEQLFVTGKSARFANIKDVAARKLTQLDAAPSLVFMKMPPGNDLKFYEDAWHIRINQQWRLIFKWSDAGPYDVRIDDPH</sequence>
<dbReference type="Pfam" id="PF05015">
    <property type="entry name" value="HigB-like_toxin"/>
    <property type="match status" value="1"/>
</dbReference>
<dbReference type="PANTHER" id="PTHR40266">
    <property type="entry name" value="TOXIN HIGB-1"/>
    <property type="match status" value="1"/>
</dbReference>